<dbReference type="InterPro" id="IPR036259">
    <property type="entry name" value="MFS_trans_sf"/>
</dbReference>
<accession>A0A833M882</accession>
<feature type="transmembrane region" description="Helical" evidence="6">
    <location>
        <begin position="52"/>
        <end position="72"/>
    </location>
</feature>
<gene>
    <name evidence="8" type="ORF">F8153_07495</name>
</gene>
<feature type="transmembrane region" description="Helical" evidence="6">
    <location>
        <begin position="84"/>
        <end position="102"/>
    </location>
</feature>
<evidence type="ECO:0000256" key="5">
    <source>
        <dbReference type="ARBA" id="ARBA00023136"/>
    </source>
</evidence>
<dbReference type="InterPro" id="IPR011701">
    <property type="entry name" value="MFS"/>
</dbReference>
<evidence type="ECO:0000313" key="9">
    <source>
        <dbReference type="Proteomes" id="UP000465601"/>
    </source>
</evidence>
<dbReference type="GO" id="GO:0022857">
    <property type="term" value="F:transmembrane transporter activity"/>
    <property type="evidence" value="ECO:0007669"/>
    <property type="project" value="InterPro"/>
</dbReference>
<evidence type="ECO:0000256" key="2">
    <source>
        <dbReference type="ARBA" id="ARBA00022448"/>
    </source>
</evidence>
<dbReference type="Proteomes" id="UP000465601">
    <property type="component" value="Unassembled WGS sequence"/>
</dbReference>
<dbReference type="RefSeq" id="WP_151865739.1">
    <property type="nucleotide sequence ID" value="NZ_WBZB01000022.1"/>
</dbReference>
<dbReference type="GO" id="GO:0005886">
    <property type="term" value="C:plasma membrane"/>
    <property type="evidence" value="ECO:0007669"/>
    <property type="project" value="UniProtKB-SubCell"/>
</dbReference>
<dbReference type="Pfam" id="PF07690">
    <property type="entry name" value="MFS_1"/>
    <property type="match status" value="1"/>
</dbReference>
<feature type="transmembrane region" description="Helical" evidence="6">
    <location>
        <begin position="231"/>
        <end position="252"/>
    </location>
</feature>
<feature type="domain" description="Major facilitator superfamily (MFS) profile" evidence="7">
    <location>
        <begin position="18"/>
        <end position="406"/>
    </location>
</feature>
<dbReference type="SUPFAM" id="SSF103473">
    <property type="entry name" value="MFS general substrate transporter"/>
    <property type="match status" value="1"/>
</dbReference>
<name>A0A833M882_9FIRM</name>
<evidence type="ECO:0000256" key="6">
    <source>
        <dbReference type="SAM" id="Phobius"/>
    </source>
</evidence>
<feature type="transmembrane region" description="Helical" evidence="6">
    <location>
        <begin position="298"/>
        <end position="324"/>
    </location>
</feature>
<protein>
    <submittedName>
        <fullName evidence="8">MFS transporter</fullName>
    </submittedName>
</protein>
<keyword evidence="9" id="KW-1185">Reference proteome</keyword>
<dbReference type="OrthoDB" id="2314803at2"/>
<dbReference type="PROSITE" id="PS00216">
    <property type="entry name" value="SUGAR_TRANSPORT_1"/>
    <property type="match status" value="1"/>
</dbReference>
<keyword evidence="5 6" id="KW-0472">Membrane</keyword>
<sequence length="417" mass="46068">MKRLLGRLKADIGILPVNIKWIFAVVLLNNLGNGMISTLYNLYLQEIGFNKAFMGQLISMTALASAIFLVPVGFFSDRLGRKNIMMTGIFVTALCQIFRALFLSQGQLLLFSFTLGIFNSFFMVSNAPFLMENTTKENRIRIFSVNTALMIFSSMVGSIIGGSLPLLLIKLGVNTLDQSQRITLLIAASFSLLALIPMSKIKSKGSKKENQWPEFVKNITSKNNWRLMSKLIFSSGLVGFGAGLFVPFSNVYFENQFSLNSSTIGFIISAGQASTIIAVMMGPFLASKLGKVKTVFMLQILSIPFMIMLGDTSILWIAIIAFLIRQAIMNASGPISSTIMMEEVPENLKGLTNSLSQAVVQVGWAVCTRLSGIIIDGYGYEWIFYLAGTLYATSAIYYYFAFRGLDGRKSFVMKRAL</sequence>
<dbReference type="EMBL" id="WBZB01000022">
    <property type="protein sequence ID" value="KAB3530254.1"/>
    <property type="molecule type" value="Genomic_DNA"/>
</dbReference>
<evidence type="ECO:0000256" key="4">
    <source>
        <dbReference type="ARBA" id="ARBA00022989"/>
    </source>
</evidence>
<dbReference type="PROSITE" id="PS50850">
    <property type="entry name" value="MFS"/>
    <property type="match status" value="1"/>
</dbReference>
<keyword evidence="2" id="KW-0813">Transport</keyword>
<evidence type="ECO:0000256" key="1">
    <source>
        <dbReference type="ARBA" id="ARBA00004651"/>
    </source>
</evidence>
<feature type="transmembrane region" description="Helical" evidence="6">
    <location>
        <begin position="108"/>
        <end position="131"/>
    </location>
</feature>
<comment type="caution">
    <text evidence="8">The sequence shown here is derived from an EMBL/GenBank/DDBJ whole genome shotgun (WGS) entry which is preliminary data.</text>
</comment>
<proteinExistence type="predicted"/>
<dbReference type="InterPro" id="IPR005829">
    <property type="entry name" value="Sugar_transporter_CS"/>
</dbReference>
<organism evidence="8 9">
    <name type="scientific">Alkaliphilus serpentinus</name>
    <dbReference type="NCBI Taxonomy" id="1482731"/>
    <lineage>
        <taxon>Bacteria</taxon>
        <taxon>Bacillati</taxon>
        <taxon>Bacillota</taxon>
        <taxon>Clostridia</taxon>
        <taxon>Peptostreptococcales</taxon>
        <taxon>Natronincolaceae</taxon>
        <taxon>Alkaliphilus</taxon>
    </lineage>
</organism>
<keyword evidence="3 6" id="KW-0812">Transmembrane</keyword>
<dbReference type="InterPro" id="IPR020846">
    <property type="entry name" value="MFS_dom"/>
</dbReference>
<feature type="transmembrane region" description="Helical" evidence="6">
    <location>
        <begin position="264"/>
        <end position="286"/>
    </location>
</feature>
<dbReference type="PANTHER" id="PTHR23520:SF5">
    <property type="entry name" value="TRANSPORTER, PUTATIVE (AFU_ORTHOLOGUE AFUA_3G04000)-RELATED"/>
    <property type="match status" value="1"/>
</dbReference>
<evidence type="ECO:0000256" key="3">
    <source>
        <dbReference type="ARBA" id="ARBA00022692"/>
    </source>
</evidence>
<feature type="transmembrane region" description="Helical" evidence="6">
    <location>
        <begin position="181"/>
        <end position="198"/>
    </location>
</feature>
<comment type="subcellular location">
    <subcellularLocation>
        <location evidence="1">Cell membrane</location>
        <topology evidence="1">Multi-pass membrane protein</topology>
    </subcellularLocation>
</comment>
<dbReference type="PANTHER" id="PTHR23520">
    <property type="entry name" value="TRANSPORTER, PUTATIVE (AFU_ORTHOLOGUE AFUA_3G04000)-RELATED"/>
    <property type="match status" value="1"/>
</dbReference>
<feature type="transmembrane region" description="Helical" evidence="6">
    <location>
        <begin position="143"/>
        <end position="169"/>
    </location>
</feature>
<feature type="transmembrane region" description="Helical" evidence="6">
    <location>
        <begin position="382"/>
        <end position="400"/>
    </location>
</feature>
<feature type="transmembrane region" description="Helical" evidence="6">
    <location>
        <begin position="21"/>
        <end position="40"/>
    </location>
</feature>
<dbReference type="AlphaFoldDB" id="A0A833M882"/>
<keyword evidence="4 6" id="KW-1133">Transmembrane helix</keyword>
<evidence type="ECO:0000259" key="7">
    <source>
        <dbReference type="PROSITE" id="PS50850"/>
    </source>
</evidence>
<dbReference type="Gene3D" id="1.20.1250.20">
    <property type="entry name" value="MFS general substrate transporter like domains"/>
    <property type="match status" value="1"/>
</dbReference>
<reference evidence="8 9" key="1">
    <citation type="submission" date="2019-10" db="EMBL/GenBank/DDBJ databases">
        <title>Alkaliphilus serpentinus sp. nov. and Alkaliphilus pronyensis sp. nov., two novel anaerobic alkaliphilic species isolated from the serpentinized-hosted hydrothermal field of the Prony Bay (New Caledonia).</title>
        <authorList>
            <person name="Postec A."/>
        </authorList>
    </citation>
    <scope>NUCLEOTIDE SEQUENCE [LARGE SCALE GENOMIC DNA]</scope>
    <source>
        <strain evidence="8 9">LacT</strain>
    </source>
</reference>
<evidence type="ECO:0000313" key="8">
    <source>
        <dbReference type="EMBL" id="KAB3530254.1"/>
    </source>
</evidence>